<dbReference type="AlphaFoldDB" id="A0A068SFW6"/>
<keyword evidence="1" id="KW-0540">Nuclease</keyword>
<comment type="caution">
    <text evidence="8">The sequence shown here is derived from an EMBL/GenBank/DDBJ whole genome shotgun (WGS) entry which is preliminary data.</text>
</comment>
<dbReference type="GO" id="GO:0000175">
    <property type="term" value="F:3'-5'-RNA exonuclease activity"/>
    <property type="evidence" value="ECO:0007669"/>
    <property type="project" value="TreeGrafter"/>
</dbReference>
<dbReference type="EMBL" id="CBTN010000084">
    <property type="protein sequence ID" value="CDH60141.1"/>
    <property type="molecule type" value="Genomic_DNA"/>
</dbReference>
<proteinExistence type="predicted"/>
<reference evidence="8" key="1">
    <citation type="submission" date="2013-08" db="EMBL/GenBank/DDBJ databases">
        <title>Gene expansion shapes genome architecture in the human pathogen Lichtheimia corymbifera: an evolutionary genomics analysis in the ancient terrestrial Mucorales (Mucoromycotina).</title>
        <authorList>
            <person name="Schwartze V.U."/>
            <person name="Winter S."/>
            <person name="Shelest E."/>
            <person name="Marcet-Houben M."/>
            <person name="Horn F."/>
            <person name="Wehner S."/>
            <person name="Hoffmann K."/>
            <person name="Riege K."/>
            <person name="Sammeth M."/>
            <person name="Nowrousian M."/>
            <person name="Valiante V."/>
            <person name="Linde J."/>
            <person name="Jacobsen I.D."/>
            <person name="Marz M."/>
            <person name="Brakhage A.A."/>
            <person name="Gabaldon T."/>
            <person name="Bocker S."/>
            <person name="Voigt K."/>
        </authorList>
    </citation>
    <scope>NUCLEOTIDE SEQUENCE [LARGE SCALE GENOMIC DNA]</scope>
    <source>
        <strain evidence="8">FSU 9682</strain>
    </source>
</reference>
<dbReference type="STRING" id="1263082.A0A068SFW6"/>
<dbReference type="PANTHER" id="PTHR13522:SF3">
    <property type="entry name" value="U6 SNRNA PHOSPHODIESTERASE 1"/>
    <property type="match status" value="1"/>
</dbReference>
<feature type="region of interest" description="Disordered" evidence="7">
    <location>
        <begin position="1"/>
        <end position="54"/>
    </location>
</feature>
<sequence length="241" mass="27516">MLPIASYESSSDSESEDEVHGSRSTAMPALPSFLSSTSSPRDNPTEHRGRVRKQPHMENSWATYVYLEVPVNDEIQRIIDHITDYDDVHPIIDEEEKRLHISLSRCIYLKHHQLEPFVQSIRDHVNSSNMTLAFALISILTNDERTRSFITAEVGAGYDKLIDILGYVDSVMNIFRQPVFYKPPRFHASIAWALKPEPLEKAIGTIPEDYVDDLTEITFTIASMVVKMGNRIVRIPFNKDV</sequence>
<keyword evidence="3" id="KW-0456">Lyase</keyword>
<protein>
    <recommendedName>
        <fullName evidence="5">U6 snRNA phosphodiesterase 1</fullName>
    </recommendedName>
    <alternativeName>
        <fullName evidence="6">3'-5' RNA exonuclease USB1</fullName>
    </alternativeName>
</protein>
<evidence type="ECO:0000313" key="8">
    <source>
        <dbReference type="EMBL" id="CDH60141.1"/>
    </source>
</evidence>
<dbReference type="GO" id="GO:0016829">
    <property type="term" value="F:lyase activity"/>
    <property type="evidence" value="ECO:0007669"/>
    <property type="project" value="UniProtKB-KW"/>
</dbReference>
<keyword evidence="9" id="KW-1185">Reference proteome</keyword>
<dbReference type="OrthoDB" id="49151at2759"/>
<evidence type="ECO:0000256" key="4">
    <source>
        <dbReference type="ARBA" id="ARBA00023242"/>
    </source>
</evidence>
<evidence type="ECO:0000256" key="6">
    <source>
        <dbReference type="ARBA" id="ARBA00030030"/>
    </source>
</evidence>
<evidence type="ECO:0000256" key="5">
    <source>
        <dbReference type="ARBA" id="ARBA00029543"/>
    </source>
</evidence>
<evidence type="ECO:0000256" key="2">
    <source>
        <dbReference type="ARBA" id="ARBA00022801"/>
    </source>
</evidence>
<dbReference type="VEuPathDB" id="FungiDB:LCOR_10931.1"/>
<feature type="compositionally biased region" description="Polar residues" evidence="7">
    <location>
        <begin position="33"/>
        <end position="42"/>
    </location>
</feature>
<dbReference type="GO" id="GO:0005634">
    <property type="term" value="C:nucleus"/>
    <property type="evidence" value="ECO:0007669"/>
    <property type="project" value="TreeGrafter"/>
</dbReference>
<evidence type="ECO:0000256" key="7">
    <source>
        <dbReference type="SAM" id="MobiDB-lite"/>
    </source>
</evidence>
<dbReference type="GO" id="GO:0034477">
    <property type="term" value="P:U6 snRNA 3'-end processing"/>
    <property type="evidence" value="ECO:0007669"/>
    <property type="project" value="InterPro"/>
</dbReference>
<evidence type="ECO:0000256" key="1">
    <source>
        <dbReference type="ARBA" id="ARBA00022722"/>
    </source>
</evidence>
<keyword evidence="4" id="KW-0539">Nucleus</keyword>
<dbReference type="PANTHER" id="PTHR13522">
    <property type="entry name" value="U6 SNRNA PHOSPHODIESTERASE 1"/>
    <property type="match status" value="1"/>
</dbReference>
<dbReference type="Gene3D" id="3.90.1140.10">
    <property type="entry name" value="Cyclic phosphodiesterase"/>
    <property type="match status" value="1"/>
</dbReference>
<accession>A0A068SFW6</accession>
<evidence type="ECO:0000256" key="3">
    <source>
        <dbReference type="ARBA" id="ARBA00023239"/>
    </source>
</evidence>
<gene>
    <name evidence="8" type="ORF">LCOR_10931.1</name>
</gene>
<name>A0A068SFW6_9FUNG</name>
<dbReference type="InterPro" id="IPR027521">
    <property type="entry name" value="Usb1"/>
</dbReference>
<organism evidence="8 9">
    <name type="scientific">Lichtheimia corymbifera JMRC:FSU:9682</name>
    <dbReference type="NCBI Taxonomy" id="1263082"/>
    <lineage>
        <taxon>Eukaryota</taxon>
        <taxon>Fungi</taxon>
        <taxon>Fungi incertae sedis</taxon>
        <taxon>Mucoromycota</taxon>
        <taxon>Mucoromycotina</taxon>
        <taxon>Mucoromycetes</taxon>
        <taxon>Mucorales</taxon>
        <taxon>Lichtheimiaceae</taxon>
        <taxon>Lichtheimia</taxon>
    </lineage>
</organism>
<dbReference type="Pfam" id="PF09749">
    <property type="entry name" value="HVSL"/>
    <property type="match status" value="1"/>
</dbReference>
<dbReference type="Proteomes" id="UP000027586">
    <property type="component" value="Unassembled WGS sequence"/>
</dbReference>
<evidence type="ECO:0000313" key="9">
    <source>
        <dbReference type="Proteomes" id="UP000027586"/>
    </source>
</evidence>
<keyword evidence="2" id="KW-0378">Hydrolase</keyword>